<dbReference type="GeneID" id="82890287"/>
<organism evidence="2 3">
    <name type="scientific">Alistipes ihumii AP11</name>
    <dbReference type="NCBI Taxonomy" id="1211813"/>
    <lineage>
        <taxon>Bacteria</taxon>
        <taxon>Pseudomonadati</taxon>
        <taxon>Bacteroidota</taxon>
        <taxon>Bacteroidia</taxon>
        <taxon>Bacteroidales</taxon>
        <taxon>Rikenellaceae</taxon>
        <taxon>Alistipes</taxon>
    </lineage>
</organism>
<dbReference type="Proteomes" id="UP001059295">
    <property type="component" value="Chromosome"/>
</dbReference>
<dbReference type="Pfam" id="PF13483">
    <property type="entry name" value="Lactamase_B_3"/>
    <property type="match status" value="1"/>
</dbReference>
<protein>
    <submittedName>
        <fullName evidence="2">MBL fold metallo-hydrolase</fullName>
    </submittedName>
</protein>
<accession>A0ABY5UZL2</accession>
<feature type="domain" description="Metallo-beta-lactamase" evidence="1">
    <location>
        <begin position="18"/>
        <end position="193"/>
    </location>
</feature>
<dbReference type="InterPro" id="IPR036866">
    <property type="entry name" value="RibonucZ/Hydroxyglut_hydro"/>
</dbReference>
<dbReference type="Gene3D" id="3.60.15.10">
    <property type="entry name" value="Ribonuclease Z/Hydroxyacylglutathione hydrolase-like"/>
    <property type="match status" value="1"/>
</dbReference>
<keyword evidence="3" id="KW-1185">Reference proteome</keyword>
<proteinExistence type="predicted"/>
<evidence type="ECO:0000259" key="1">
    <source>
        <dbReference type="SMART" id="SM00849"/>
    </source>
</evidence>
<dbReference type="RefSeq" id="WP_019245203.1">
    <property type="nucleotide sequence ID" value="NZ_CAPH01000006.1"/>
</dbReference>
<evidence type="ECO:0000313" key="2">
    <source>
        <dbReference type="EMBL" id="UWN57401.1"/>
    </source>
</evidence>
<gene>
    <name evidence="2" type="ORF">NQ491_01095</name>
</gene>
<dbReference type="EMBL" id="CP102294">
    <property type="protein sequence ID" value="UWN57401.1"/>
    <property type="molecule type" value="Genomic_DNA"/>
</dbReference>
<evidence type="ECO:0000313" key="3">
    <source>
        <dbReference type="Proteomes" id="UP001059295"/>
    </source>
</evidence>
<sequence>MTDQYLTRDKTLEVTCVGHASIMMRYGERIIHVDPYGDVADYGQLPDADLILITHHHGDHLDTLAIAEIERPTTQIIGSPTVIRELKRGKALRNGSQTVWNEIPIRAVPAYNRISMRSPGVPFHIRGEGNGYLLEIERLRIYIAGDTELIPEMEHLGPIDIAFLPKNLPYTMSDQMFIEAARLIRPAVLYPYHYFEIDRTALQEALPDIKIR</sequence>
<dbReference type="SMART" id="SM00849">
    <property type="entry name" value="Lactamase_B"/>
    <property type="match status" value="1"/>
</dbReference>
<dbReference type="InterPro" id="IPR050114">
    <property type="entry name" value="UPF0173_UPF0282_UlaG_hydrolase"/>
</dbReference>
<dbReference type="PANTHER" id="PTHR43546:SF3">
    <property type="entry name" value="UPF0173 METAL-DEPENDENT HYDROLASE MJ1163"/>
    <property type="match status" value="1"/>
</dbReference>
<dbReference type="PANTHER" id="PTHR43546">
    <property type="entry name" value="UPF0173 METAL-DEPENDENT HYDROLASE MJ1163-RELATED"/>
    <property type="match status" value="1"/>
</dbReference>
<dbReference type="SUPFAM" id="SSF56281">
    <property type="entry name" value="Metallo-hydrolase/oxidoreductase"/>
    <property type="match status" value="1"/>
</dbReference>
<name>A0ABY5UZL2_9BACT</name>
<dbReference type="InterPro" id="IPR001279">
    <property type="entry name" value="Metallo-B-lactamas"/>
</dbReference>
<reference evidence="2" key="1">
    <citation type="journal article" date="2022" name="Cell">
        <title>Design, construction, and in vivo augmentation of a complex gut microbiome.</title>
        <authorList>
            <person name="Cheng A.G."/>
            <person name="Ho P.Y."/>
            <person name="Aranda-Diaz A."/>
            <person name="Jain S."/>
            <person name="Yu F.B."/>
            <person name="Meng X."/>
            <person name="Wang M."/>
            <person name="Iakiviak M."/>
            <person name="Nagashima K."/>
            <person name="Zhao A."/>
            <person name="Murugkar P."/>
            <person name="Patil A."/>
            <person name="Atabakhsh K."/>
            <person name="Weakley A."/>
            <person name="Yan J."/>
            <person name="Brumbaugh A.R."/>
            <person name="Higginbottom S."/>
            <person name="Dimas A."/>
            <person name="Shiver A.L."/>
            <person name="Deutschbauer A."/>
            <person name="Neff N."/>
            <person name="Sonnenburg J.L."/>
            <person name="Huang K.C."/>
            <person name="Fischbach M.A."/>
        </authorList>
    </citation>
    <scope>NUCLEOTIDE SEQUENCE</scope>
    <source>
        <strain evidence="2">AP11</strain>
    </source>
</reference>